<dbReference type="InterPro" id="IPR006131">
    <property type="entry name" value="Asp_carbamoyltransf_Asp/Orn-bd"/>
</dbReference>
<dbReference type="Pfam" id="PF02729">
    <property type="entry name" value="OTCace_N"/>
    <property type="match status" value="1"/>
</dbReference>
<reference evidence="10 11" key="1">
    <citation type="journal article" date="2019" name="Nat. Microbiol.">
        <title>Mediterranean grassland soil C-N compound turnover is dependent on rainfall and depth, and is mediated by genomically divergent microorganisms.</title>
        <authorList>
            <person name="Diamond S."/>
            <person name="Andeer P.F."/>
            <person name="Li Z."/>
            <person name="Crits-Christoph A."/>
            <person name="Burstein D."/>
            <person name="Anantharaman K."/>
            <person name="Lane K.R."/>
            <person name="Thomas B.C."/>
            <person name="Pan C."/>
            <person name="Northen T.R."/>
            <person name="Banfield J.F."/>
        </authorList>
    </citation>
    <scope>NUCLEOTIDE SEQUENCE [LARGE SCALE GENOMIC DNA]</scope>
    <source>
        <strain evidence="10">NP_1</strain>
    </source>
</reference>
<dbReference type="Proteomes" id="UP000315217">
    <property type="component" value="Unassembled WGS sequence"/>
</dbReference>
<evidence type="ECO:0000256" key="3">
    <source>
        <dbReference type="ARBA" id="ARBA00013007"/>
    </source>
</evidence>
<comment type="similarity">
    <text evidence="2 7">Belongs to the aspartate/ornithine carbamoyltransferase superfamily. OTCase family.</text>
</comment>
<dbReference type="GO" id="GO:0019240">
    <property type="term" value="P:citrulline biosynthetic process"/>
    <property type="evidence" value="ECO:0007669"/>
    <property type="project" value="TreeGrafter"/>
</dbReference>
<dbReference type="Pfam" id="PF00185">
    <property type="entry name" value="OTCace"/>
    <property type="match status" value="1"/>
</dbReference>
<feature type="binding site" evidence="7">
    <location>
        <begin position="232"/>
        <end position="233"/>
    </location>
    <ligand>
        <name>L-ornithine</name>
        <dbReference type="ChEBI" id="CHEBI:46911"/>
    </ligand>
</feature>
<feature type="binding site" evidence="7">
    <location>
        <begin position="133"/>
        <end position="136"/>
    </location>
    <ligand>
        <name>carbamoyl phosphate</name>
        <dbReference type="ChEBI" id="CHEBI:58228"/>
    </ligand>
</feature>
<dbReference type="GO" id="GO:0016597">
    <property type="term" value="F:amino acid binding"/>
    <property type="evidence" value="ECO:0007669"/>
    <property type="project" value="InterPro"/>
</dbReference>
<comment type="caution">
    <text evidence="10">The sequence shown here is derived from an EMBL/GenBank/DDBJ whole genome shotgun (WGS) entry which is preliminary data.</text>
</comment>
<dbReference type="PRINTS" id="PR00100">
    <property type="entry name" value="AOTCASE"/>
</dbReference>
<accession>A0A537LTA2</accession>
<proteinExistence type="inferred from homology"/>
<evidence type="ECO:0000256" key="7">
    <source>
        <dbReference type="HAMAP-Rule" id="MF_01109"/>
    </source>
</evidence>
<gene>
    <name evidence="10" type="primary">argF</name>
    <name evidence="10" type="ORF">E6G98_05440</name>
</gene>
<dbReference type="EC" id="2.1.3.3" evidence="3 7"/>
<dbReference type="AlphaFoldDB" id="A0A537LTA2"/>
<protein>
    <recommendedName>
        <fullName evidence="4 7">Ornithine carbamoyltransferase</fullName>
        <shortName evidence="7">OTCase</shortName>
        <ecNumber evidence="3 7">2.1.3.3</ecNumber>
    </recommendedName>
</protein>
<comment type="caution">
    <text evidence="7">Lacks conserved residue(s) required for the propagation of feature annotation.</text>
</comment>
<evidence type="ECO:0000256" key="6">
    <source>
        <dbReference type="ARBA" id="ARBA00048772"/>
    </source>
</evidence>
<dbReference type="InterPro" id="IPR024904">
    <property type="entry name" value="OTCase_ArgI"/>
</dbReference>
<feature type="binding site" evidence="7">
    <location>
        <position position="296"/>
    </location>
    <ligand>
        <name>carbamoyl phosphate</name>
        <dbReference type="ChEBI" id="CHEBI:58228"/>
    </ligand>
</feature>
<dbReference type="InterPro" id="IPR002292">
    <property type="entry name" value="Orn/put_carbamltrans"/>
</dbReference>
<dbReference type="NCBIfam" id="NF001986">
    <property type="entry name" value="PRK00779.1"/>
    <property type="match status" value="1"/>
</dbReference>
<feature type="binding site" evidence="7">
    <location>
        <position position="82"/>
    </location>
    <ligand>
        <name>carbamoyl phosphate</name>
        <dbReference type="ChEBI" id="CHEBI:58228"/>
    </ligand>
</feature>
<feature type="domain" description="Aspartate/ornithine carbamoyltransferase carbamoyl-P binding" evidence="9">
    <location>
        <begin position="7"/>
        <end position="146"/>
    </location>
</feature>
<name>A0A537LTA2_9BACT</name>
<dbReference type="InterPro" id="IPR036901">
    <property type="entry name" value="Asp/Orn_carbamoylTrfase_sf"/>
</dbReference>
<evidence type="ECO:0000256" key="2">
    <source>
        <dbReference type="ARBA" id="ARBA00007805"/>
    </source>
</evidence>
<feature type="binding site" evidence="7">
    <location>
        <position position="106"/>
    </location>
    <ligand>
        <name>carbamoyl phosphate</name>
        <dbReference type="ChEBI" id="CHEBI:58228"/>
    </ligand>
</feature>
<evidence type="ECO:0000256" key="5">
    <source>
        <dbReference type="ARBA" id="ARBA00022679"/>
    </source>
</evidence>
<evidence type="ECO:0000259" key="9">
    <source>
        <dbReference type="Pfam" id="PF02729"/>
    </source>
</evidence>
<dbReference type="GO" id="GO:0004585">
    <property type="term" value="F:ornithine carbamoyltransferase activity"/>
    <property type="evidence" value="ECO:0007669"/>
    <property type="project" value="UniProtKB-UniRule"/>
</dbReference>
<evidence type="ECO:0000256" key="4">
    <source>
        <dbReference type="ARBA" id="ARBA00016634"/>
    </source>
</evidence>
<dbReference type="HAMAP" id="MF_01109">
    <property type="entry name" value="OTCase"/>
    <property type="match status" value="1"/>
</dbReference>
<feature type="domain" description="Aspartate/ornithine carbamoyltransferase Asp/Orn-binding" evidence="8">
    <location>
        <begin position="152"/>
        <end position="306"/>
    </location>
</feature>
<dbReference type="SUPFAM" id="SSF53671">
    <property type="entry name" value="Aspartate/ornithine carbamoyltransferase"/>
    <property type="match status" value="1"/>
</dbReference>
<dbReference type="InterPro" id="IPR006132">
    <property type="entry name" value="Asp/Orn_carbamoyltranf_P-bd"/>
</dbReference>
<dbReference type="InterPro" id="IPR006130">
    <property type="entry name" value="Asp/Orn_carbamoylTrfase"/>
</dbReference>
<comment type="subcellular location">
    <subcellularLocation>
        <location evidence="7">Cytoplasm</location>
    </subcellularLocation>
</comment>
<dbReference type="GO" id="GO:0042450">
    <property type="term" value="P:L-arginine biosynthetic process via ornithine"/>
    <property type="evidence" value="ECO:0007669"/>
    <property type="project" value="UniProtKB-UniRule"/>
</dbReference>
<evidence type="ECO:0000313" key="10">
    <source>
        <dbReference type="EMBL" id="TMJ11239.1"/>
    </source>
</evidence>
<evidence type="ECO:0000313" key="11">
    <source>
        <dbReference type="Proteomes" id="UP000315217"/>
    </source>
</evidence>
<dbReference type="FunFam" id="3.40.50.1370:FF:000008">
    <property type="entry name" value="Ornithine carbamoyltransferase"/>
    <property type="match status" value="1"/>
</dbReference>
<feature type="binding site" evidence="7">
    <location>
        <begin position="268"/>
        <end position="269"/>
    </location>
    <ligand>
        <name>carbamoyl phosphate</name>
        <dbReference type="ChEBI" id="CHEBI:58228"/>
    </ligand>
</feature>
<dbReference type="GO" id="GO:0005737">
    <property type="term" value="C:cytoplasm"/>
    <property type="evidence" value="ECO:0007669"/>
    <property type="project" value="UniProtKB-SubCell"/>
</dbReference>
<feature type="binding site" evidence="7">
    <location>
        <position position="228"/>
    </location>
    <ligand>
        <name>L-ornithine</name>
        <dbReference type="ChEBI" id="CHEBI:46911"/>
    </ligand>
</feature>
<sequence length="308" mass="33422">MMLRGHDFVSMDDLSPEEVLRVLDTATDLKRRAKAGDRPVLLAGRVLAMIFEKPSLRTRVTFEVGMWELGGHAVYLAPQDVQLGARESVPDVARNLERWVGGIMARTFAHRTVQTLAEHARIPVINGLSDLEHPCQTLGDLLTIRERFGHLDGLRVAWVGDGNNVCHSLLLGAAKVGMHVAVATPARYAPDPAIVARAREIAPASGSRIEVGTDAKAAARGADVIYTDVWVSMGQEAEREAKIKVFSGYQVNGALTAQAAARAVVMHCLPAHRGEEITSEVLDGPQSIVFEQAENRLHAQKALLSLIL</sequence>
<evidence type="ECO:0000259" key="8">
    <source>
        <dbReference type="Pfam" id="PF00185"/>
    </source>
</evidence>
<keyword evidence="5 7" id="KW-0808">Transferase</keyword>
<keyword evidence="7" id="KW-0963">Cytoplasm</keyword>
<feature type="binding site" evidence="7">
    <location>
        <position position="164"/>
    </location>
    <ligand>
        <name>L-ornithine</name>
        <dbReference type="ChEBI" id="CHEBI:46911"/>
    </ligand>
</feature>
<dbReference type="PANTHER" id="PTHR45753:SF3">
    <property type="entry name" value="ORNITHINE TRANSCARBAMYLASE, MITOCHONDRIAL"/>
    <property type="match status" value="1"/>
</dbReference>
<dbReference type="PRINTS" id="PR00102">
    <property type="entry name" value="OTCASE"/>
</dbReference>
<dbReference type="NCBIfam" id="TIGR00658">
    <property type="entry name" value="orni_carb_tr"/>
    <property type="match status" value="1"/>
</dbReference>
<organism evidence="10 11">
    <name type="scientific">Candidatus Segetimicrobium genomatis</name>
    <dbReference type="NCBI Taxonomy" id="2569760"/>
    <lineage>
        <taxon>Bacteria</taxon>
        <taxon>Bacillati</taxon>
        <taxon>Candidatus Sysuimicrobiota</taxon>
        <taxon>Candidatus Sysuimicrobiia</taxon>
        <taxon>Candidatus Sysuimicrobiales</taxon>
        <taxon>Candidatus Segetimicrobiaceae</taxon>
        <taxon>Candidatus Segetimicrobium</taxon>
    </lineage>
</organism>
<dbReference type="PANTHER" id="PTHR45753">
    <property type="entry name" value="ORNITHINE CARBAMOYLTRANSFERASE, MITOCHONDRIAL"/>
    <property type="match status" value="1"/>
</dbReference>
<comment type="catalytic activity">
    <reaction evidence="6 7">
        <text>carbamoyl phosphate + L-ornithine = L-citrulline + phosphate + H(+)</text>
        <dbReference type="Rhea" id="RHEA:19513"/>
        <dbReference type="ChEBI" id="CHEBI:15378"/>
        <dbReference type="ChEBI" id="CHEBI:43474"/>
        <dbReference type="ChEBI" id="CHEBI:46911"/>
        <dbReference type="ChEBI" id="CHEBI:57743"/>
        <dbReference type="ChEBI" id="CHEBI:58228"/>
        <dbReference type="EC" id="2.1.3.3"/>
    </reaction>
</comment>
<comment type="pathway">
    <text evidence="1">Amino-acid biosynthesis; L-arginine biosynthesis; L-arginine from L-ornithine and carbamoyl phosphate: step 1/3.</text>
</comment>
<dbReference type="Gene3D" id="3.40.50.1370">
    <property type="entry name" value="Aspartate/ornithine carbamoyltransferase"/>
    <property type="match status" value="2"/>
</dbReference>
<dbReference type="EMBL" id="VBAI01000073">
    <property type="protein sequence ID" value="TMJ11239.1"/>
    <property type="molecule type" value="Genomic_DNA"/>
</dbReference>
<evidence type="ECO:0000256" key="1">
    <source>
        <dbReference type="ARBA" id="ARBA00004975"/>
    </source>
</evidence>